<sequence>MKSGHATRPLRVNDVRAARALLDPASVRYLLPFLGRENTAARAAAQLGVPVRLMTHHIARLRRLGLLSLLGERTRGQRAIKVYRAVSDTFFVPFLASSDETLGAGIRRIEARHYEQFVEHLARAVAQVAPPEAWGVHIFRNARGDVVFDPVADLPGWNPAATDIPAVVLGFPTLRLEAEDAKALQRELFELYARYASRSGSRSYLLRLGLTPLEP</sequence>
<dbReference type="RefSeq" id="WP_183987806.1">
    <property type="nucleotide sequence ID" value="NZ_JACHHG010000009.1"/>
</dbReference>
<dbReference type="SUPFAM" id="SSF46785">
    <property type="entry name" value="Winged helix' DNA-binding domain"/>
    <property type="match status" value="1"/>
</dbReference>
<reference evidence="1 2" key="1">
    <citation type="submission" date="2020-08" db="EMBL/GenBank/DDBJ databases">
        <title>Genomic Encyclopedia of Type Strains, Phase IV (KMG-IV): sequencing the most valuable type-strain genomes for metagenomic binning, comparative biology and taxonomic classification.</title>
        <authorList>
            <person name="Goeker M."/>
        </authorList>
    </citation>
    <scope>NUCLEOTIDE SEQUENCE [LARGE SCALE GENOMIC DNA]</scope>
    <source>
        <strain evidence="1 2">DSM 21458</strain>
    </source>
</reference>
<proteinExistence type="predicted"/>
<dbReference type="InterPro" id="IPR036390">
    <property type="entry name" value="WH_DNA-bd_sf"/>
</dbReference>
<dbReference type="Gene3D" id="1.10.10.10">
    <property type="entry name" value="Winged helix-like DNA-binding domain superfamily/Winged helix DNA-binding domain"/>
    <property type="match status" value="1"/>
</dbReference>
<comment type="caution">
    <text evidence="1">The sequence shown here is derived from an EMBL/GenBank/DDBJ whole genome shotgun (WGS) entry which is preliminary data.</text>
</comment>
<keyword evidence="2" id="KW-1185">Reference proteome</keyword>
<organism evidence="1 2">
    <name type="scientific">Deinobacterium chartae</name>
    <dbReference type="NCBI Taxonomy" id="521158"/>
    <lineage>
        <taxon>Bacteria</taxon>
        <taxon>Thermotogati</taxon>
        <taxon>Deinococcota</taxon>
        <taxon>Deinococci</taxon>
        <taxon>Deinococcales</taxon>
        <taxon>Deinococcaceae</taxon>
        <taxon>Deinobacterium</taxon>
    </lineage>
</organism>
<name>A0A841I3U4_9DEIO</name>
<accession>A0A841I3U4</accession>
<evidence type="ECO:0000313" key="1">
    <source>
        <dbReference type="EMBL" id="MBB6099048.1"/>
    </source>
</evidence>
<evidence type="ECO:0008006" key="3">
    <source>
        <dbReference type="Google" id="ProtNLM"/>
    </source>
</evidence>
<gene>
    <name evidence="1" type="ORF">HNR42_002484</name>
</gene>
<dbReference type="Proteomes" id="UP000569951">
    <property type="component" value="Unassembled WGS sequence"/>
</dbReference>
<evidence type="ECO:0000313" key="2">
    <source>
        <dbReference type="Proteomes" id="UP000569951"/>
    </source>
</evidence>
<dbReference type="InterPro" id="IPR036388">
    <property type="entry name" value="WH-like_DNA-bd_sf"/>
</dbReference>
<protein>
    <recommendedName>
        <fullName evidence="3">ArsR family transcriptional regulator</fullName>
    </recommendedName>
</protein>
<dbReference type="EMBL" id="JACHHG010000009">
    <property type="protein sequence ID" value="MBB6099048.1"/>
    <property type="molecule type" value="Genomic_DNA"/>
</dbReference>
<dbReference type="AlphaFoldDB" id="A0A841I3U4"/>